<accession>A0A5M4FD76</accession>
<dbReference type="PRINTS" id="PR00385">
    <property type="entry name" value="P450"/>
</dbReference>
<dbReference type="GO" id="GO:0020037">
    <property type="term" value="F:heme binding"/>
    <property type="evidence" value="ECO:0007669"/>
    <property type="project" value="InterPro"/>
</dbReference>
<dbReference type="PROSITE" id="PS00086">
    <property type="entry name" value="CYTOCHROME_P450"/>
    <property type="match status" value="1"/>
</dbReference>
<dbReference type="GO" id="GO:0016705">
    <property type="term" value="F:oxidoreductase activity, acting on paired donors, with incorporation or reduction of molecular oxygen"/>
    <property type="evidence" value="ECO:0007669"/>
    <property type="project" value="InterPro"/>
</dbReference>
<dbReference type="InterPro" id="IPR002401">
    <property type="entry name" value="Cyt_P450_E_grp-I"/>
</dbReference>
<dbReference type="GO" id="GO:0005506">
    <property type="term" value="F:iron ion binding"/>
    <property type="evidence" value="ECO:0007669"/>
    <property type="project" value="InterPro"/>
</dbReference>
<evidence type="ECO:0000256" key="5">
    <source>
        <dbReference type="ARBA" id="ARBA00023004"/>
    </source>
</evidence>
<reference evidence="9" key="1">
    <citation type="submission" date="2019-09" db="EMBL/GenBank/DDBJ databases">
        <authorList>
            <person name="Li J."/>
        </authorList>
    </citation>
    <scope>NUCLEOTIDE SEQUENCE [LARGE SCALE GENOMIC DNA]</scope>
    <source>
        <strain evidence="9">JCM 14732</strain>
    </source>
</reference>
<keyword evidence="10" id="KW-1185">Reference proteome</keyword>
<dbReference type="SUPFAM" id="SSF48264">
    <property type="entry name" value="Cytochrome P450"/>
    <property type="match status" value="1"/>
</dbReference>
<feature type="binding site" description="axial binding residue" evidence="7">
    <location>
        <position position="387"/>
    </location>
    <ligand>
        <name>heme</name>
        <dbReference type="ChEBI" id="CHEBI:30413"/>
    </ligand>
    <ligandPart>
        <name>Fe</name>
        <dbReference type="ChEBI" id="CHEBI:18248"/>
    </ligandPart>
</feature>
<comment type="similarity">
    <text evidence="1 8">Belongs to the cytochrome P450 family.</text>
</comment>
<evidence type="ECO:0000313" key="9">
    <source>
        <dbReference type="EMBL" id="KAA1397130.1"/>
    </source>
</evidence>
<comment type="caution">
    <text evidence="9">The sequence shown here is derived from an EMBL/GenBank/DDBJ whole genome shotgun (WGS) entry which is preliminary data.</text>
</comment>
<sequence length="438" mass="48632">MTTYDIPAGPSLSPARMTWKFLRDRAGTIPAYHEEFGDTFSLKILPGPRTLVVFSDPADIKEIFAADPSQFHAGKGNEILKPVMGEHSVLLTDDAEHQRARKLLMPAFTGPSMRAYQPLVEAIAKVEVDSWHDGDTVIALDRMNAITLDVILQVVFGVTDESRLAVLRPKVNRMVNIDAKMLLAWSYPRLFALPPWRGYFKNQQEVDKLLYAEIAERREAHDLDGRDDVLSRLLRVGATSSSSVEPVETPLTDAEMRDQLVTLLLAGHETTASALSWTLHELGRNPEIHARALDAADTGDDAYLEACLKESMRLHPIIDFVARTLQSDQVVAGRHLPRGTTVTPSIMLSHSREASFADSHLFKPERFTVDKVAPNTWIPFGGGVRRCIGAAFSLMEGTVVLREVLQRYAVTAEAPSPNKLRNITNVPGDKAPLRLTMR</sequence>
<organism evidence="9 10">
    <name type="scientific">Aeromicrobium ginsengisoli</name>
    <dbReference type="NCBI Taxonomy" id="363867"/>
    <lineage>
        <taxon>Bacteria</taxon>
        <taxon>Bacillati</taxon>
        <taxon>Actinomycetota</taxon>
        <taxon>Actinomycetes</taxon>
        <taxon>Propionibacteriales</taxon>
        <taxon>Nocardioidaceae</taxon>
        <taxon>Aeromicrobium</taxon>
    </lineage>
</organism>
<dbReference type="RefSeq" id="WP_149688623.1">
    <property type="nucleotide sequence ID" value="NZ_SDPQ02000002.1"/>
</dbReference>
<evidence type="ECO:0000256" key="4">
    <source>
        <dbReference type="ARBA" id="ARBA00023002"/>
    </source>
</evidence>
<dbReference type="InterPro" id="IPR017972">
    <property type="entry name" value="Cyt_P450_CS"/>
</dbReference>
<evidence type="ECO:0000256" key="1">
    <source>
        <dbReference type="ARBA" id="ARBA00010617"/>
    </source>
</evidence>
<dbReference type="InterPro" id="IPR050196">
    <property type="entry name" value="Cytochrome_P450_Monoox"/>
</dbReference>
<keyword evidence="2 7" id="KW-0349">Heme</keyword>
<dbReference type="Proteomes" id="UP000380867">
    <property type="component" value="Unassembled WGS sequence"/>
</dbReference>
<evidence type="ECO:0000256" key="3">
    <source>
        <dbReference type="ARBA" id="ARBA00022723"/>
    </source>
</evidence>
<dbReference type="Gene3D" id="1.10.630.10">
    <property type="entry name" value="Cytochrome P450"/>
    <property type="match status" value="1"/>
</dbReference>
<dbReference type="InterPro" id="IPR036396">
    <property type="entry name" value="Cyt_P450_sf"/>
</dbReference>
<comment type="cofactor">
    <cofactor evidence="7">
        <name>heme</name>
        <dbReference type="ChEBI" id="CHEBI:30413"/>
    </cofactor>
</comment>
<name>A0A5M4FD76_9ACTN</name>
<evidence type="ECO:0000256" key="8">
    <source>
        <dbReference type="RuleBase" id="RU000461"/>
    </source>
</evidence>
<evidence type="ECO:0000256" key="2">
    <source>
        <dbReference type="ARBA" id="ARBA00022617"/>
    </source>
</evidence>
<keyword evidence="4 8" id="KW-0560">Oxidoreductase</keyword>
<dbReference type="GO" id="GO:0004497">
    <property type="term" value="F:monooxygenase activity"/>
    <property type="evidence" value="ECO:0007669"/>
    <property type="project" value="UniProtKB-KW"/>
</dbReference>
<keyword evidence="6 8" id="KW-0503">Monooxygenase</keyword>
<dbReference type="Pfam" id="PF00067">
    <property type="entry name" value="p450"/>
    <property type="match status" value="1"/>
</dbReference>
<evidence type="ECO:0000256" key="6">
    <source>
        <dbReference type="ARBA" id="ARBA00023033"/>
    </source>
</evidence>
<dbReference type="AlphaFoldDB" id="A0A5M4FD76"/>
<gene>
    <name evidence="9" type="ORF">ESP70_006900</name>
</gene>
<evidence type="ECO:0000313" key="10">
    <source>
        <dbReference type="Proteomes" id="UP000380867"/>
    </source>
</evidence>
<dbReference type="EMBL" id="SDPQ02000002">
    <property type="protein sequence ID" value="KAA1397130.1"/>
    <property type="molecule type" value="Genomic_DNA"/>
</dbReference>
<dbReference type="PANTHER" id="PTHR24291:SF50">
    <property type="entry name" value="BIFUNCTIONAL ALBAFLAVENONE MONOOXYGENASE_TERPENE SYNTHASE"/>
    <property type="match status" value="1"/>
</dbReference>
<dbReference type="OrthoDB" id="7376058at2"/>
<dbReference type="CDD" id="cd11053">
    <property type="entry name" value="CYP110-like"/>
    <property type="match status" value="1"/>
</dbReference>
<dbReference type="InterPro" id="IPR001128">
    <property type="entry name" value="Cyt_P450"/>
</dbReference>
<keyword evidence="3 7" id="KW-0479">Metal-binding</keyword>
<protein>
    <submittedName>
        <fullName evidence="9">Cytochrome P450</fullName>
    </submittedName>
</protein>
<dbReference type="PANTHER" id="PTHR24291">
    <property type="entry name" value="CYTOCHROME P450 FAMILY 4"/>
    <property type="match status" value="1"/>
</dbReference>
<keyword evidence="5 7" id="KW-0408">Iron</keyword>
<evidence type="ECO:0000256" key="7">
    <source>
        <dbReference type="PIRSR" id="PIRSR602401-1"/>
    </source>
</evidence>
<dbReference type="PRINTS" id="PR00463">
    <property type="entry name" value="EP450I"/>
</dbReference>
<proteinExistence type="inferred from homology"/>